<evidence type="ECO:0000313" key="1">
    <source>
        <dbReference type="EMBL" id="VVB11370.1"/>
    </source>
</evidence>
<name>A0A565CCF3_9BRAS</name>
<keyword evidence="2" id="KW-1185">Reference proteome</keyword>
<protein>
    <submittedName>
        <fullName evidence="1">Uncharacterized protein</fullName>
    </submittedName>
</protein>
<dbReference type="EMBL" id="CABITT030000007">
    <property type="protein sequence ID" value="VVB11370.1"/>
    <property type="molecule type" value="Genomic_DNA"/>
</dbReference>
<organism evidence="1 2">
    <name type="scientific">Arabis nemorensis</name>
    <dbReference type="NCBI Taxonomy" id="586526"/>
    <lineage>
        <taxon>Eukaryota</taxon>
        <taxon>Viridiplantae</taxon>
        <taxon>Streptophyta</taxon>
        <taxon>Embryophyta</taxon>
        <taxon>Tracheophyta</taxon>
        <taxon>Spermatophyta</taxon>
        <taxon>Magnoliopsida</taxon>
        <taxon>eudicotyledons</taxon>
        <taxon>Gunneridae</taxon>
        <taxon>Pentapetalae</taxon>
        <taxon>rosids</taxon>
        <taxon>malvids</taxon>
        <taxon>Brassicales</taxon>
        <taxon>Brassicaceae</taxon>
        <taxon>Arabideae</taxon>
        <taxon>Arabis</taxon>
    </lineage>
</organism>
<gene>
    <name evidence="1" type="ORF">ANE_LOCUS21814</name>
</gene>
<evidence type="ECO:0000313" key="2">
    <source>
        <dbReference type="Proteomes" id="UP000489600"/>
    </source>
</evidence>
<dbReference type="Proteomes" id="UP000489600">
    <property type="component" value="Unassembled WGS sequence"/>
</dbReference>
<accession>A0A565CCF3</accession>
<comment type="caution">
    <text evidence="1">The sequence shown here is derived from an EMBL/GenBank/DDBJ whole genome shotgun (WGS) entry which is preliminary data.</text>
</comment>
<proteinExistence type="predicted"/>
<dbReference type="AlphaFoldDB" id="A0A565CCF3"/>
<reference evidence="1" key="1">
    <citation type="submission" date="2019-07" db="EMBL/GenBank/DDBJ databases">
        <authorList>
            <person name="Dittberner H."/>
        </authorList>
    </citation>
    <scope>NUCLEOTIDE SEQUENCE [LARGE SCALE GENOMIC DNA]</scope>
</reference>
<sequence>MKPRPLLRISYSLHQYDSTFESLLKSTFHTQNYRNFRARAVASSTSRLDHNPKYALEPYNFTPPFIIPQYPSYFTNLVNILGVEDSSGYCEVPD</sequence>